<evidence type="ECO:0000256" key="2">
    <source>
        <dbReference type="ARBA" id="ARBA00004377"/>
    </source>
</evidence>
<dbReference type="AlphaFoldDB" id="A0AAJ1UG43"/>
<evidence type="ECO:0000256" key="5">
    <source>
        <dbReference type="ARBA" id="ARBA00022448"/>
    </source>
</evidence>
<comment type="subcellular location">
    <subcellularLocation>
        <location evidence="2 12">Cell inner membrane</location>
        <topology evidence="2 12">Single-pass membrane protein</topology>
    </subcellularLocation>
</comment>
<keyword evidence="6 12" id="KW-1003">Cell membrane</keyword>
<dbReference type="EMBL" id="JANFFA010000004">
    <property type="protein sequence ID" value="MDQ2095282.1"/>
    <property type="molecule type" value="Genomic_DNA"/>
</dbReference>
<protein>
    <recommendedName>
        <fullName evidence="4 12">Heme exporter protein D</fullName>
    </recommendedName>
</protein>
<reference evidence="13" key="2">
    <citation type="submission" date="2023-04" db="EMBL/GenBank/DDBJ databases">
        <title>'Rhodoalgimonas zhirmunskyi' gen. nov., isolated from a red alga.</title>
        <authorList>
            <person name="Nedashkovskaya O.I."/>
            <person name="Otstavnykh N.Y."/>
            <person name="Bystritskaya E.P."/>
            <person name="Balabanova L.A."/>
            <person name="Isaeva M.P."/>
        </authorList>
    </citation>
    <scope>NUCLEOTIDE SEQUENCE</scope>
    <source>
        <strain evidence="13">10Alg 79</strain>
    </source>
</reference>
<dbReference type="GO" id="GO:0015886">
    <property type="term" value="P:heme transport"/>
    <property type="evidence" value="ECO:0007669"/>
    <property type="project" value="InterPro"/>
</dbReference>
<keyword evidence="8 12" id="KW-0812">Transmembrane</keyword>
<feature type="transmembrane region" description="Helical" evidence="12">
    <location>
        <begin position="12"/>
        <end position="31"/>
    </location>
</feature>
<name>A0AAJ1UG43_9RHOB</name>
<evidence type="ECO:0000256" key="9">
    <source>
        <dbReference type="ARBA" id="ARBA00022748"/>
    </source>
</evidence>
<proteinExistence type="inferred from homology"/>
<organism evidence="13 14">
    <name type="scientific">Rhodalgimonas zhirmunskyi</name>
    <dbReference type="NCBI Taxonomy" id="2964767"/>
    <lineage>
        <taxon>Bacteria</taxon>
        <taxon>Pseudomonadati</taxon>
        <taxon>Pseudomonadota</taxon>
        <taxon>Alphaproteobacteria</taxon>
        <taxon>Rhodobacterales</taxon>
        <taxon>Roseobacteraceae</taxon>
        <taxon>Rhodalgimonas</taxon>
    </lineage>
</organism>
<dbReference type="GO" id="GO:0005886">
    <property type="term" value="C:plasma membrane"/>
    <property type="evidence" value="ECO:0007669"/>
    <property type="project" value="UniProtKB-SubCell"/>
</dbReference>
<keyword evidence="7 12" id="KW-0997">Cell inner membrane</keyword>
<evidence type="ECO:0000256" key="11">
    <source>
        <dbReference type="ARBA" id="ARBA00023136"/>
    </source>
</evidence>
<evidence type="ECO:0000256" key="1">
    <source>
        <dbReference type="ARBA" id="ARBA00002442"/>
    </source>
</evidence>
<dbReference type="InterPro" id="IPR007078">
    <property type="entry name" value="Haem_export_protD_CcmD"/>
</dbReference>
<keyword evidence="10 12" id="KW-1133">Transmembrane helix</keyword>
<sequence>MPELGKYAEAVLSSYAISLGLIAVLIVASIIRSRRVKAQLEEVETRRKPNGQV</sequence>
<keyword evidence="11 12" id="KW-0472">Membrane</keyword>
<dbReference type="NCBIfam" id="TIGR03141">
    <property type="entry name" value="cytochro_ccmD"/>
    <property type="match status" value="1"/>
</dbReference>
<evidence type="ECO:0000256" key="12">
    <source>
        <dbReference type="RuleBase" id="RU363101"/>
    </source>
</evidence>
<evidence type="ECO:0000256" key="6">
    <source>
        <dbReference type="ARBA" id="ARBA00022475"/>
    </source>
</evidence>
<dbReference type="Pfam" id="PF04995">
    <property type="entry name" value="CcmD"/>
    <property type="match status" value="1"/>
</dbReference>
<evidence type="ECO:0000256" key="4">
    <source>
        <dbReference type="ARBA" id="ARBA00016461"/>
    </source>
</evidence>
<comment type="function">
    <text evidence="1 12">Required for the export of heme to the periplasm for the biogenesis of c-type cytochromes.</text>
</comment>
<dbReference type="Proteomes" id="UP001227162">
    <property type="component" value="Unassembled WGS sequence"/>
</dbReference>
<comment type="caution">
    <text evidence="13">The sequence shown here is derived from an EMBL/GenBank/DDBJ whole genome shotgun (WGS) entry which is preliminary data.</text>
</comment>
<keyword evidence="5 12" id="KW-0813">Transport</keyword>
<evidence type="ECO:0000313" key="13">
    <source>
        <dbReference type="EMBL" id="MDQ2095282.1"/>
    </source>
</evidence>
<evidence type="ECO:0000313" key="14">
    <source>
        <dbReference type="Proteomes" id="UP001227162"/>
    </source>
</evidence>
<dbReference type="GO" id="GO:0017004">
    <property type="term" value="P:cytochrome complex assembly"/>
    <property type="evidence" value="ECO:0007669"/>
    <property type="project" value="UniProtKB-KW"/>
</dbReference>
<comment type="similarity">
    <text evidence="3 12">Belongs to the CcmD/CycX/HelD family.</text>
</comment>
<dbReference type="RefSeq" id="WP_317626905.1">
    <property type="nucleotide sequence ID" value="NZ_JANFFA010000004.1"/>
</dbReference>
<evidence type="ECO:0000256" key="10">
    <source>
        <dbReference type="ARBA" id="ARBA00022989"/>
    </source>
</evidence>
<evidence type="ECO:0000256" key="7">
    <source>
        <dbReference type="ARBA" id="ARBA00022519"/>
    </source>
</evidence>
<reference evidence="13" key="1">
    <citation type="submission" date="2022-07" db="EMBL/GenBank/DDBJ databases">
        <authorList>
            <person name="Otstavnykh N."/>
            <person name="Isaeva M."/>
            <person name="Bystritskaya E."/>
        </authorList>
    </citation>
    <scope>NUCLEOTIDE SEQUENCE</scope>
    <source>
        <strain evidence="13">10Alg 79</strain>
    </source>
</reference>
<evidence type="ECO:0000256" key="3">
    <source>
        <dbReference type="ARBA" id="ARBA00008741"/>
    </source>
</evidence>
<keyword evidence="14" id="KW-1185">Reference proteome</keyword>
<accession>A0AAJ1UG43</accession>
<evidence type="ECO:0000256" key="8">
    <source>
        <dbReference type="ARBA" id="ARBA00022692"/>
    </source>
</evidence>
<keyword evidence="9 12" id="KW-0201">Cytochrome c-type biogenesis</keyword>
<gene>
    <name evidence="13" type="primary">ccmD</name>
    <name evidence="13" type="ORF">NOI20_14275</name>
</gene>